<feature type="transmembrane region" description="Helical" evidence="1">
    <location>
        <begin position="6"/>
        <end position="21"/>
    </location>
</feature>
<accession>A0A2K3YSI4</accession>
<feature type="transmembrane region" description="Helical" evidence="1">
    <location>
        <begin position="51"/>
        <end position="71"/>
    </location>
</feature>
<keyword evidence="3" id="KW-1185">Reference proteome</keyword>
<organism evidence="2 3">
    <name type="scientific">Staphylococcus rostri</name>
    <dbReference type="NCBI Taxonomy" id="522262"/>
    <lineage>
        <taxon>Bacteria</taxon>
        <taxon>Bacillati</taxon>
        <taxon>Bacillota</taxon>
        <taxon>Bacilli</taxon>
        <taxon>Bacillales</taxon>
        <taxon>Staphylococcaceae</taxon>
        <taxon>Staphylococcus</taxon>
    </lineage>
</organism>
<sequence>MSSIINILIIIIILALQYFMASRQSAIWGAVIPVIYVCVMIYLYMTHHFPSFLSFILFFALGAVFLIEEWMRGRKNAK</sequence>
<name>A0A2K3YSI4_9STAP</name>
<evidence type="ECO:0000313" key="3">
    <source>
        <dbReference type="Proteomes" id="UP000242752"/>
    </source>
</evidence>
<comment type="caution">
    <text evidence="2">The sequence shown here is derived from an EMBL/GenBank/DDBJ whole genome shotgun (WGS) entry which is preliminary data.</text>
</comment>
<keyword evidence="1" id="KW-0472">Membrane</keyword>
<evidence type="ECO:0000256" key="1">
    <source>
        <dbReference type="SAM" id="Phobius"/>
    </source>
</evidence>
<evidence type="ECO:0000313" key="2">
    <source>
        <dbReference type="EMBL" id="PNZ28551.1"/>
    </source>
</evidence>
<keyword evidence="1" id="KW-1133">Transmembrane helix</keyword>
<dbReference type="AlphaFoldDB" id="A0A2K3YSI4"/>
<dbReference type="OrthoDB" id="2413078at2"/>
<keyword evidence="1" id="KW-0812">Transmembrane</keyword>
<protein>
    <recommendedName>
        <fullName evidence="4">DUF2198 domain-containing protein</fullName>
    </recommendedName>
</protein>
<dbReference type="EMBL" id="PPRF01000021">
    <property type="protein sequence ID" value="PNZ28551.1"/>
    <property type="molecule type" value="Genomic_DNA"/>
</dbReference>
<feature type="transmembrane region" description="Helical" evidence="1">
    <location>
        <begin position="26"/>
        <end position="45"/>
    </location>
</feature>
<gene>
    <name evidence="2" type="ORF">CD122_04190</name>
</gene>
<reference evidence="2 3" key="1">
    <citation type="submission" date="2017-08" db="EMBL/GenBank/DDBJ databases">
        <title>Draft genome sequences of 64 type strains of genus Staph aureus.</title>
        <authorList>
            <person name="Cole K."/>
            <person name="Golubchik T."/>
            <person name="Russell J."/>
            <person name="Foster D."/>
            <person name="Llewelyn M."/>
            <person name="Wilson D."/>
            <person name="Crook D."/>
            <person name="Paul J."/>
        </authorList>
    </citation>
    <scope>NUCLEOTIDE SEQUENCE [LARGE SCALE GENOMIC DNA]</scope>
    <source>
        <strain evidence="2 3">DSM 21968</strain>
    </source>
</reference>
<proteinExistence type="predicted"/>
<dbReference type="Proteomes" id="UP000242752">
    <property type="component" value="Unassembled WGS sequence"/>
</dbReference>
<evidence type="ECO:0008006" key="4">
    <source>
        <dbReference type="Google" id="ProtNLM"/>
    </source>
</evidence>